<accession>A0A2S2NKL4</accession>
<sequence>MSPKNFALIVLACLVKDAFHHVDAAPSITRDDLTAVLPGSLAELFDSEAFERIWRKAAADQMVKRFGDGAGRDDGATSRNMVGDYMVSDEFHQAVCKAGGQGMSSMGGMMGNAPPPWSYMGTFIGSEKFQHGTCDMMSQGLIQFGEGMNGWFRSADADATAAARDPLRAVDAFFRSEHYDSAREKLRDMFSDVRF</sequence>
<keyword evidence="1" id="KW-0732">Signal</keyword>
<proteinExistence type="predicted"/>
<evidence type="ECO:0000313" key="2">
    <source>
        <dbReference type="EMBL" id="MBY17730.1"/>
    </source>
</evidence>
<organism evidence="2">
    <name type="scientific">Schizaphis graminum</name>
    <name type="common">Green bug aphid</name>
    <dbReference type="NCBI Taxonomy" id="13262"/>
    <lineage>
        <taxon>Eukaryota</taxon>
        <taxon>Metazoa</taxon>
        <taxon>Ecdysozoa</taxon>
        <taxon>Arthropoda</taxon>
        <taxon>Hexapoda</taxon>
        <taxon>Insecta</taxon>
        <taxon>Pterygota</taxon>
        <taxon>Neoptera</taxon>
        <taxon>Paraneoptera</taxon>
        <taxon>Hemiptera</taxon>
        <taxon>Sternorrhyncha</taxon>
        <taxon>Aphidomorpha</taxon>
        <taxon>Aphidoidea</taxon>
        <taxon>Aphididae</taxon>
        <taxon>Aphidini</taxon>
        <taxon>Schizaphis</taxon>
    </lineage>
</organism>
<dbReference type="EMBL" id="GGMR01005111">
    <property type="protein sequence ID" value="MBY17730.1"/>
    <property type="molecule type" value="Transcribed_RNA"/>
</dbReference>
<evidence type="ECO:0000256" key="1">
    <source>
        <dbReference type="SAM" id="SignalP"/>
    </source>
</evidence>
<feature type="chain" id="PRO_5015510114" evidence="1">
    <location>
        <begin position="25"/>
        <end position="195"/>
    </location>
</feature>
<name>A0A2S2NKL4_SCHGA</name>
<dbReference type="AlphaFoldDB" id="A0A2S2NKL4"/>
<protein>
    <submittedName>
        <fullName evidence="2">Uncharacterized protein</fullName>
    </submittedName>
</protein>
<gene>
    <name evidence="2" type="ORF">g.31293</name>
</gene>
<reference evidence="2" key="1">
    <citation type="submission" date="2018-04" db="EMBL/GenBank/DDBJ databases">
        <title>Transcriptome of Schizaphis graminum biotype I.</title>
        <authorList>
            <person name="Scully E.D."/>
            <person name="Geib S.M."/>
            <person name="Palmer N.A."/>
            <person name="Koch K."/>
            <person name="Bradshaw J."/>
            <person name="Heng-Moss T."/>
            <person name="Sarath G."/>
        </authorList>
    </citation>
    <scope>NUCLEOTIDE SEQUENCE</scope>
</reference>
<feature type="signal peptide" evidence="1">
    <location>
        <begin position="1"/>
        <end position="24"/>
    </location>
</feature>